<feature type="region of interest" description="Disordered" evidence="1">
    <location>
        <begin position="203"/>
        <end position="239"/>
    </location>
</feature>
<evidence type="ECO:0000313" key="2">
    <source>
        <dbReference type="EMBL" id="GGJ27906.1"/>
    </source>
</evidence>
<dbReference type="EMBL" id="BMOD01000003">
    <property type="protein sequence ID" value="GGJ27906.1"/>
    <property type="molecule type" value="Genomic_DNA"/>
</dbReference>
<evidence type="ECO:0000256" key="1">
    <source>
        <dbReference type="SAM" id="MobiDB-lite"/>
    </source>
</evidence>
<accession>A0ABQ2CWH7</accession>
<dbReference type="RefSeq" id="WP_189001455.1">
    <property type="nucleotide sequence ID" value="NZ_BMOD01000003.1"/>
</dbReference>
<dbReference type="Proteomes" id="UP000632222">
    <property type="component" value="Unassembled WGS sequence"/>
</dbReference>
<feature type="compositionally biased region" description="Low complexity" evidence="1">
    <location>
        <begin position="209"/>
        <end position="239"/>
    </location>
</feature>
<sequence length="494" mass="52323">MFIMAIVLLISAQYTLKTSKTVTDQSATLEAQYVSESGLAWAKAYVKQLGNRLDGLGTTNKTLTDFTTLVASVCGVGQNTTVTSGCTVPTTEPAASAAKTAIADFFRTWEGAPTTDTYWATVFKDLDHTLSLGNGQTYSVYNTYKVGGVLTKSPLFSITRLEWDYTPATPSTISTMNTFRFCYDVGYYVSKGTTTTKGSRVVGQYPRQTTTSTSPTCPTATSAGSSAGSSGDPSRNSLDVAVTNTTYTPSTTTPAITTNITSSYPLAGAVGIEKKVDNGTYVSYEVCGQTSNGNSGACGNDRNYTIRYDYAGANQYQVTCSQNDVTTTYVTLTSPNLVQRCAVKSQGNQTDYVYFLRNSSGKIILILGPKNSGNNTLAGWLTSPNTMALTSNYAGLVFGGDCKGVGLAGVPQGISMFAAQSSGITTGLNIPSSFCTETALNSSATAAIDTTVNIVVPPIVTTGPTTYTYYFDPLTNNINVLYTGRWIQLNNGDL</sequence>
<keyword evidence="3" id="KW-1185">Reference proteome</keyword>
<evidence type="ECO:0008006" key="4">
    <source>
        <dbReference type="Google" id="ProtNLM"/>
    </source>
</evidence>
<evidence type="ECO:0000313" key="3">
    <source>
        <dbReference type="Proteomes" id="UP000632222"/>
    </source>
</evidence>
<proteinExistence type="predicted"/>
<gene>
    <name evidence="2" type="ORF">GCM10008938_12470</name>
</gene>
<comment type="caution">
    <text evidence="2">The sequence shown here is derived from an EMBL/GenBank/DDBJ whole genome shotgun (WGS) entry which is preliminary data.</text>
</comment>
<organism evidence="2 3">
    <name type="scientific">Deinococcus roseus</name>
    <dbReference type="NCBI Taxonomy" id="392414"/>
    <lineage>
        <taxon>Bacteria</taxon>
        <taxon>Thermotogati</taxon>
        <taxon>Deinococcota</taxon>
        <taxon>Deinococci</taxon>
        <taxon>Deinococcales</taxon>
        <taxon>Deinococcaceae</taxon>
        <taxon>Deinococcus</taxon>
    </lineage>
</organism>
<protein>
    <recommendedName>
        <fullName evidence="4">Flp pilus-assembly TadG-like N-terminal domain-containing protein</fullName>
    </recommendedName>
</protein>
<name>A0ABQ2CWH7_9DEIO</name>
<reference evidence="3" key="1">
    <citation type="journal article" date="2019" name="Int. J. Syst. Evol. Microbiol.">
        <title>The Global Catalogue of Microorganisms (GCM) 10K type strain sequencing project: providing services to taxonomists for standard genome sequencing and annotation.</title>
        <authorList>
            <consortium name="The Broad Institute Genomics Platform"/>
            <consortium name="The Broad Institute Genome Sequencing Center for Infectious Disease"/>
            <person name="Wu L."/>
            <person name="Ma J."/>
        </authorList>
    </citation>
    <scope>NUCLEOTIDE SEQUENCE [LARGE SCALE GENOMIC DNA]</scope>
    <source>
        <strain evidence="3">JCM 14370</strain>
    </source>
</reference>